<feature type="compositionally biased region" description="Acidic residues" evidence="1">
    <location>
        <begin position="438"/>
        <end position="447"/>
    </location>
</feature>
<proteinExistence type="predicted"/>
<dbReference type="GO" id="GO:0030121">
    <property type="term" value="C:AP-1 adaptor complex"/>
    <property type="evidence" value="ECO:0007669"/>
    <property type="project" value="TreeGrafter"/>
</dbReference>
<keyword evidence="4" id="KW-1185">Reference proteome</keyword>
<feature type="compositionally biased region" description="Basic and acidic residues" evidence="1">
    <location>
        <begin position="315"/>
        <end position="340"/>
    </location>
</feature>
<dbReference type="EMBL" id="JANIIK010000034">
    <property type="protein sequence ID" value="KAJ3614957.1"/>
    <property type="molecule type" value="Genomic_DNA"/>
</dbReference>
<evidence type="ECO:0000259" key="2">
    <source>
        <dbReference type="Pfam" id="PF15045"/>
    </source>
</evidence>
<feature type="compositionally biased region" description="Basic and acidic residues" evidence="1">
    <location>
        <begin position="287"/>
        <end position="302"/>
    </location>
</feature>
<feature type="region of interest" description="Disordered" evidence="1">
    <location>
        <begin position="540"/>
        <end position="561"/>
    </location>
</feature>
<feature type="region of interest" description="Disordered" evidence="1">
    <location>
        <begin position="607"/>
        <end position="627"/>
    </location>
</feature>
<dbReference type="Proteomes" id="UP001148018">
    <property type="component" value="Unassembled WGS sequence"/>
</dbReference>
<evidence type="ECO:0000256" key="1">
    <source>
        <dbReference type="SAM" id="MobiDB-lite"/>
    </source>
</evidence>
<feature type="compositionally biased region" description="Acidic residues" evidence="1">
    <location>
        <begin position="18"/>
        <end position="29"/>
    </location>
</feature>
<dbReference type="Pfam" id="PF15045">
    <property type="entry name" value="Clathrin_bdg"/>
    <property type="match status" value="1"/>
</dbReference>
<feature type="region of interest" description="Disordered" evidence="1">
    <location>
        <begin position="258"/>
        <end position="526"/>
    </location>
</feature>
<sequence length="872" mass="93839">MEPDVIRMYSSSPPPLEDGAEEEEDDFGDFDSFSNSVPSSVSFTEFDTPTTFNQVQALNATSPPELLNDGRVAGLPNLSTTTPCNPQAGDPSKANGVLPVSDHHHSSSSSGGPSERTVVETKKALFSRSLDVPGSGLTDVQLSTDFNDEGPEVLTNGFATLDGHGSIPSLQNSVHHSTKGASTEDTVEVLPESQDDEFADFATFADVEAPSVMVTHMTETEAFHSPVGGSSPQQGRSLLHCNTEQGIHLEENIEEAHRVGLDGSELVSSAELPDNLSHQHRGSSPDTDSKQPDCILDEHSDGCEENAVGEEVEDGPSRERTRSGEEETARSEEKASRNEMEMEPQTSLDRPQSTDTPEQCRDVSPTDSAPSPLPQEDTATSAHHRELPEDEEDFGDFDSGCDFSTQGFAAFDQLDVQPEHVEPSASELTIGAQQVDEGGAEDDDDFGDFNTERFQPARKEEEEEGGLSLDDKDEDYNSNDDKDRGRVSDFPGSDSFGNFNSAPVDTVPRADTGWSAFGEEAGPVEDDDSWAAFDKEQVPAAAPVVQEEWSKPMPEAPLSTTSLDQMSRAAVHSVALSGRLERLFQQSFPDDPVPELEEGVPPLKSLLEPTEEQKGGPGGPEDVPRTTPFYGELRADVWRQLLDIHEAFGLRHQWGGSHSNKTLLCSLGIDTRNILFTGQKKQAIIVPMYAASLGMLEPTKEPVKPVSAAEMITSIAQAPPVGQEKSPCPSDTAQEVLPPVQFDWSSSGLTNPLDASGGSSLLNLDFFGPVEDSASTSSPSIPGVDPELYELTTAKLDSTGSGNRVVDAFARLMSTMEKTSTSARKPKKEEHLSEEAAKVISSLPDLSFMQAKVLMFPATLTPLVRCSGATPE</sequence>
<gene>
    <name evidence="3" type="ORF">NHX12_018526</name>
</gene>
<feature type="region of interest" description="Disordered" evidence="1">
    <location>
        <begin position="1"/>
        <end position="45"/>
    </location>
</feature>
<organism evidence="3 4">
    <name type="scientific">Muraenolepis orangiensis</name>
    <name type="common">Patagonian moray cod</name>
    <dbReference type="NCBI Taxonomy" id="630683"/>
    <lineage>
        <taxon>Eukaryota</taxon>
        <taxon>Metazoa</taxon>
        <taxon>Chordata</taxon>
        <taxon>Craniata</taxon>
        <taxon>Vertebrata</taxon>
        <taxon>Euteleostomi</taxon>
        <taxon>Actinopterygii</taxon>
        <taxon>Neopterygii</taxon>
        <taxon>Teleostei</taxon>
        <taxon>Neoteleostei</taxon>
        <taxon>Acanthomorphata</taxon>
        <taxon>Zeiogadaria</taxon>
        <taxon>Gadariae</taxon>
        <taxon>Gadiformes</taxon>
        <taxon>Muraenolepidoidei</taxon>
        <taxon>Muraenolepididae</taxon>
        <taxon>Muraenolepis</taxon>
    </lineage>
</organism>
<dbReference type="GO" id="GO:0030276">
    <property type="term" value="F:clathrin binding"/>
    <property type="evidence" value="ECO:0007669"/>
    <property type="project" value="InterPro"/>
</dbReference>
<accession>A0A9Q0F0V7</accession>
<dbReference type="OrthoDB" id="5917212at2759"/>
<dbReference type="PANTHER" id="PTHR16156">
    <property type="entry name" value="AFTIPHILIN A-RELATED"/>
    <property type="match status" value="1"/>
</dbReference>
<dbReference type="AlphaFoldDB" id="A0A9Q0F0V7"/>
<dbReference type="GO" id="GO:0032588">
    <property type="term" value="C:trans-Golgi network membrane"/>
    <property type="evidence" value="ECO:0007669"/>
    <property type="project" value="InterPro"/>
</dbReference>
<protein>
    <recommendedName>
        <fullName evidence="2">Aftiphilin clathrin-binding box domain-containing protein</fullName>
    </recommendedName>
</protein>
<dbReference type="InterPro" id="IPR046359">
    <property type="entry name" value="Aftin-like"/>
</dbReference>
<evidence type="ECO:0000313" key="4">
    <source>
        <dbReference type="Proteomes" id="UP001148018"/>
    </source>
</evidence>
<comment type="caution">
    <text evidence="3">The sequence shown here is derived from an EMBL/GenBank/DDBJ whole genome shotgun (WGS) entry which is preliminary data.</text>
</comment>
<name>A0A9Q0F0V7_9TELE</name>
<feature type="region of interest" description="Disordered" evidence="1">
    <location>
        <begin position="58"/>
        <end position="122"/>
    </location>
</feature>
<feature type="compositionally biased region" description="Acidic residues" evidence="1">
    <location>
        <begin position="303"/>
        <end position="314"/>
    </location>
</feature>
<feature type="compositionally biased region" description="Low complexity" evidence="1">
    <location>
        <begin position="30"/>
        <end position="43"/>
    </location>
</feature>
<evidence type="ECO:0000313" key="3">
    <source>
        <dbReference type="EMBL" id="KAJ3614957.1"/>
    </source>
</evidence>
<dbReference type="PANTHER" id="PTHR16156:SF10">
    <property type="entry name" value="AFTIPHILIN-RELATED"/>
    <property type="match status" value="1"/>
</dbReference>
<feature type="domain" description="Aftiphilin clathrin-binding box" evidence="2">
    <location>
        <begin position="636"/>
        <end position="704"/>
    </location>
</feature>
<dbReference type="InterPro" id="IPR029205">
    <property type="entry name" value="Clathrin-bd"/>
</dbReference>
<feature type="compositionally biased region" description="Polar residues" evidence="1">
    <location>
        <begin position="344"/>
        <end position="357"/>
    </location>
</feature>
<reference evidence="3" key="1">
    <citation type="submission" date="2022-07" db="EMBL/GenBank/DDBJ databases">
        <title>Chromosome-level genome of Muraenolepis orangiensis.</title>
        <authorList>
            <person name="Kim J."/>
        </authorList>
    </citation>
    <scope>NUCLEOTIDE SEQUENCE</scope>
    <source>
        <strain evidence="3">KU_S4_2022</strain>
        <tissue evidence="3">Muscle</tissue>
    </source>
</reference>
<feature type="compositionally biased region" description="Acidic residues" evidence="1">
    <location>
        <begin position="461"/>
        <end position="478"/>
    </location>
</feature>